<feature type="domain" description="Thioredoxin" evidence="1">
    <location>
        <begin position="52"/>
        <end position="131"/>
    </location>
</feature>
<dbReference type="SUPFAM" id="SSF52833">
    <property type="entry name" value="Thioredoxin-like"/>
    <property type="match status" value="1"/>
</dbReference>
<dbReference type="STRING" id="400772.RR49_01659"/>
<evidence type="ECO:0000313" key="4">
    <source>
        <dbReference type="Proteomes" id="UP000033451"/>
    </source>
</evidence>
<reference evidence="2 5" key="2">
    <citation type="journal article" date="2018" name="Nat. Biotechnol.">
        <title>A standardized bacterial taxonomy based on genome phylogeny substantially revises the tree of life.</title>
        <authorList>
            <person name="Parks D.H."/>
            <person name="Chuvochina M."/>
            <person name="Waite D.W."/>
            <person name="Rinke C."/>
            <person name="Skarshewski A."/>
            <person name="Chaumeil P.A."/>
            <person name="Hugenholtz P."/>
        </authorList>
    </citation>
    <scope>NUCLEOTIDE SEQUENCE [LARGE SCALE GENOMIC DNA]</scope>
    <source>
        <strain evidence="2">UBA9152</strain>
    </source>
</reference>
<dbReference type="EMBL" id="DMNG01000274">
    <property type="protein sequence ID" value="HAN25999.1"/>
    <property type="molecule type" value="Genomic_DNA"/>
</dbReference>
<keyword evidence="4" id="KW-1185">Reference proteome</keyword>
<reference evidence="3 4" key="1">
    <citation type="submission" date="2015-02" db="EMBL/GenBank/DDBJ databases">
        <title>Draft genome sequences of ten Microbacterium spp. with emphasis on heavy metal contaminated environments.</title>
        <authorList>
            <person name="Corretto E."/>
        </authorList>
    </citation>
    <scope>NUCLEOTIDE SEQUENCE [LARGE SCALE GENOMIC DNA]</scope>
    <source>
        <strain evidence="3 4">DSM 18659</strain>
    </source>
</reference>
<dbReference type="Gene3D" id="3.40.30.10">
    <property type="entry name" value="Glutaredoxin"/>
    <property type="match status" value="1"/>
</dbReference>
<dbReference type="PATRIC" id="fig|400772.4.peg.1680"/>
<organism evidence="3 4">
    <name type="scientific">Microbacterium ginsengisoli</name>
    <dbReference type="NCBI Taxonomy" id="400772"/>
    <lineage>
        <taxon>Bacteria</taxon>
        <taxon>Bacillati</taxon>
        <taxon>Actinomycetota</taxon>
        <taxon>Actinomycetes</taxon>
        <taxon>Micrococcales</taxon>
        <taxon>Microbacteriaceae</taxon>
        <taxon>Microbacterium</taxon>
    </lineage>
</organism>
<evidence type="ECO:0000313" key="2">
    <source>
        <dbReference type="EMBL" id="HAN25999.1"/>
    </source>
</evidence>
<dbReference type="EMBL" id="JYIY01000074">
    <property type="protein sequence ID" value="KJL36327.1"/>
    <property type="molecule type" value="Genomic_DNA"/>
</dbReference>
<accession>A0A0F0LSW6</accession>
<sequence>MDPIIVALVLVGLVAVASVFGVLSKRSLGRSTRIESGDVVNPQRLGFDELGEQATLVQFSTEFCARCPGVHRALGEIAGAHPGVRHVDIDLTHRPDIAKRFSVLQTPTTLILDGSGRVRTRFTGAAPRTAVELELTRLQKENTRV</sequence>
<dbReference type="RefSeq" id="WP_045247596.1">
    <property type="nucleotide sequence ID" value="NZ_DAIQHQ010000016.1"/>
</dbReference>
<evidence type="ECO:0000313" key="3">
    <source>
        <dbReference type="EMBL" id="KJL36327.1"/>
    </source>
</evidence>
<comment type="caution">
    <text evidence="3">The sequence shown here is derived from an EMBL/GenBank/DDBJ whole genome shotgun (WGS) entry which is preliminary data.</text>
</comment>
<dbReference type="Pfam" id="PF00085">
    <property type="entry name" value="Thioredoxin"/>
    <property type="match status" value="1"/>
</dbReference>
<dbReference type="AlphaFoldDB" id="A0A0F0LSW6"/>
<proteinExistence type="predicted"/>
<dbReference type="InterPro" id="IPR013766">
    <property type="entry name" value="Thioredoxin_domain"/>
</dbReference>
<evidence type="ECO:0000259" key="1">
    <source>
        <dbReference type="Pfam" id="PF00085"/>
    </source>
</evidence>
<dbReference type="InterPro" id="IPR036249">
    <property type="entry name" value="Thioredoxin-like_sf"/>
</dbReference>
<dbReference type="CDD" id="cd02947">
    <property type="entry name" value="TRX_family"/>
    <property type="match status" value="1"/>
</dbReference>
<dbReference type="Proteomes" id="UP000257479">
    <property type="component" value="Unassembled WGS sequence"/>
</dbReference>
<name>A0A0F0LSW6_9MICO</name>
<evidence type="ECO:0000313" key="5">
    <source>
        <dbReference type="Proteomes" id="UP000257479"/>
    </source>
</evidence>
<dbReference type="Proteomes" id="UP000033451">
    <property type="component" value="Unassembled WGS sequence"/>
</dbReference>
<dbReference type="OrthoDB" id="1495530at2"/>
<gene>
    <name evidence="2" type="ORF">DCP95_15745</name>
    <name evidence="3" type="ORF">RR49_01659</name>
</gene>
<protein>
    <submittedName>
        <fullName evidence="3">Thioredoxin</fullName>
    </submittedName>
</protein>